<dbReference type="PANTHER" id="PTHR28556">
    <property type="entry name" value="TRANSMEMBRANE PROTEIN 106B"/>
    <property type="match status" value="1"/>
</dbReference>
<comment type="caution">
    <text evidence="2">The sequence shown here is derived from an EMBL/GenBank/DDBJ whole genome shotgun (WGS) entry which is preliminary data.</text>
</comment>
<protein>
    <recommendedName>
        <fullName evidence="4">Late embryogenesis abundant protein LEA-2 subgroup domain-containing protein</fullName>
    </recommendedName>
</protein>
<evidence type="ECO:0000313" key="3">
    <source>
        <dbReference type="Proteomes" id="UP001445335"/>
    </source>
</evidence>
<dbReference type="InterPro" id="IPR009790">
    <property type="entry name" value="TMEM106"/>
</dbReference>
<dbReference type="Proteomes" id="UP001445335">
    <property type="component" value="Unassembled WGS sequence"/>
</dbReference>
<keyword evidence="3" id="KW-1185">Reference proteome</keyword>
<dbReference type="PANTHER" id="PTHR28556:SF4">
    <property type="entry name" value="TRANSMEMBRANE PROTEIN 106A"/>
    <property type="match status" value="1"/>
</dbReference>
<keyword evidence="1" id="KW-1133">Transmembrane helix</keyword>
<evidence type="ECO:0000313" key="2">
    <source>
        <dbReference type="EMBL" id="KAK9838193.1"/>
    </source>
</evidence>
<dbReference type="AlphaFoldDB" id="A0AAW1RWP1"/>
<keyword evidence="1" id="KW-0472">Membrane</keyword>
<keyword evidence="1" id="KW-0812">Transmembrane</keyword>
<accession>A0AAW1RWP1</accession>
<name>A0AAW1RWP1_9CHLO</name>
<evidence type="ECO:0008006" key="4">
    <source>
        <dbReference type="Google" id="ProtNLM"/>
    </source>
</evidence>
<reference evidence="2 3" key="1">
    <citation type="journal article" date="2024" name="Nat. Commun.">
        <title>Phylogenomics reveals the evolutionary origins of lichenization in chlorophyte algae.</title>
        <authorList>
            <person name="Puginier C."/>
            <person name="Libourel C."/>
            <person name="Otte J."/>
            <person name="Skaloud P."/>
            <person name="Haon M."/>
            <person name="Grisel S."/>
            <person name="Petersen M."/>
            <person name="Berrin J.G."/>
            <person name="Delaux P.M."/>
            <person name="Dal Grande F."/>
            <person name="Keller J."/>
        </authorList>
    </citation>
    <scope>NUCLEOTIDE SEQUENCE [LARGE SCALE GENOMIC DNA]</scope>
    <source>
        <strain evidence="2 3">SAG 245.80</strain>
    </source>
</reference>
<sequence length="254" mass="28347">MQTYTRLADVTGQETGDDLFSPPFSSEYEIRPASTWSRVKLWWRVHILGEPSEPVIPSGYLTLIPLNDARLKPQRRVCLYLCMVLFVLAAMATTFLLVPRGFSAGEIDIQADKMSWNVTKGTYQLKLLARIPIHNPNFLKATASGVLSVYFYDTLAGSQSLAPTAIAARADPQVVEVNIDASDVPSEYALTILSECAAFPRRLVFFLKGTLSVKDYIQTINLAPIDTYFMLNCFNTSAEQTLPRTPGSERQRLQ</sequence>
<organism evidence="2 3">
    <name type="scientific">Elliptochloris bilobata</name>
    <dbReference type="NCBI Taxonomy" id="381761"/>
    <lineage>
        <taxon>Eukaryota</taxon>
        <taxon>Viridiplantae</taxon>
        <taxon>Chlorophyta</taxon>
        <taxon>core chlorophytes</taxon>
        <taxon>Trebouxiophyceae</taxon>
        <taxon>Trebouxiophyceae incertae sedis</taxon>
        <taxon>Elliptochloris clade</taxon>
        <taxon>Elliptochloris</taxon>
    </lineage>
</organism>
<gene>
    <name evidence="2" type="ORF">WJX81_007935</name>
</gene>
<proteinExistence type="predicted"/>
<dbReference type="EMBL" id="JALJOU010000020">
    <property type="protein sequence ID" value="KAK9838193.1"/>
    <property type="molecule type" value="Genomic_DNA"/>
</dbReference>
<evidence type="ECO:0000256" key="1">
    <source>
        <dbReference type="SAM" id="Phobius"/>
    </source>
</evidence>
<feature type="transmembrane region" description="Helical" evidence="1">
    <location>
        <begin position="77"/>
        <end position="98"/>
    </location>
</feature>